<dbReference type="SUPFAM" id="SSF52317">
    <property type="entry name" value="Class I glutamine amidotransferase-like"/>
    <property type="match status" value="1"/>
</dbReference>
<name>A0A2Z3H8A5_9BACT</name>
<dbReference type="InterPro" id="IPR044668">
    <property type="entry name" value="PuuD-like"/>
</dbReference>
<dbReference type="PROSITE" id="PS51273">
    <property type="entry name" value="GATASE_TYPE_1"/>
    <property type="match status" value="1"/>
</dbReference>
<dbReference type="OrthoDB" id="9813383at2"/>
<evidence type="ECO:0000313" key="2">
    <source>
        <dbReference type="Proteomes" id="UP000245802"/>
    </source>
</evidence>
<gene>
    <name evidence="1" type="ORF">C1280_29045</name>
</gene>
<dbReference type="Pfam" id="PF07722">
    <property type="entry name" value="Peptidase_C26"/>
    <property type="match status" value="1"/>
</dbReference>
<dbReference type="GO" id="GO:0006598">
    <property type="term" value="P:polyamine catabolic process"/>
    <property type="evidence" value="ECO:0007669"/>
    <property type="project" value="TreeGrafter"/>
</dbReference>
<dbReference type="InterPro" id="IPR029062">
    <property type="entry name" value="Class_I_gatase-like"/>
</dbReference>
<dbReference type="RefSeq" id="WP_010048824.1">
    <property type="nucleotide sequence ID" value="NZ_CP025958.1"/>
</dbReference>
<accession>A0A2Z3H8A5</accession>
<dbReference type="Gene3D" id="3.40.50.880">
    <property type="match status" value="1"/>
</dbReference>
<keyword evidence="1" id="KW-0378">Hydrolase</keyword>
<dbReference type="Proteomes" id="UP000245802">
    <property type="component" value="Chromosome"/>
</dbReference>
<dbReference type="PANTHER" id="PTHR43235:SF1">
    <property type="entry name" value="GLUTAMINE AMIDOTRANSFERASE PB2B2.05-RELATED"/>
    <property type="match status" value="1"/>
</dbReference>
<dbReference type="GO" id="GO:0005829">
    <property type="term" value="C:cytosol"/>
    <property type="evidence" value="ECO:0007669"/>
    <property type="project" value="TreeGrafter"/>
</dbReference>
<protein>
    <submittedName>
        <fullName evidence="1">Gamma-glutamyl-gamma-aminobutyrate hydrolase</fullName>
    </submittedName>
</protein>
<dbReference type="CDD" id="cd01745">
    <property type="entry name" value="GATase1_2"/>
    <property type="match status" value="1"/>
</dbReference>
<dbReference type="AlphaFoldDB" id="A0A2Z3H8A5"/>
<keyword evidence="2" id="KW-1185">Reference proteome</keyword>
<dbReference type="PANTHER" id="PTHR43235">
    <property type="entry name" value="GLUTAMINE AMIDOTRANSFERASE PB2B2.05-RELATED"/>
    <property type="match status" value="1"/>
</dbReference>
<proteinExistence type="predicted"/>
<dbReference type="EMBL" id="CP025958">
    <property type="protein sequence ID" value="AWM40632.1"/>
    <property type="molecule type" value="Genomic_DNA"/>
</dbReference>
<dbReference type="KEGG" id="gog:C1280_29045"/>
<dbReference type="GO" id="GO:0033969">
    <property type="term" value="F:gamma-glutamyl-gamma-aminobutyrate hydrolase activity"/>
    <property type="evidence" value="ECO:0007669"/>
    <property type="project" value="TreeGrafter"/>
</dbReference>
<organism evidence="1 2">
    <name type="scientific">Gemmata obscuriglobus</name>
    <dbReference type="NCBI Taxonomy" id="114"/>
    <lineage>
        <taxon>Bacteria</taxon>
        <taxon>Pseudomonadati</taxon>
        <taxon>Planctomycetota</taxon>
        <taxon>Planctomycetia</taxon>
        <taxon>Gemmatales</taxon>
        <taxon>Gemmataceae</taxon>
        <taxon>Gemmata</taxon>
    </lineage>
</organism>
<sequence>MATRTKDKEPAPPPARPLIAVNADIVAPKNGAAFAKVNVGYLDAIVAAGGLPLVLPPLRKDNLADIDALLNQCAGIVLTGGADMDPRRNGQPLTAVVNPMPARREDADRYLLAKIFERKIPVLGIGVGMQQLNVFAGGTLYMHLPADNPKALPHFDQTGAPHRHMVLIEENTRLDDIYGTQELRVNSAHHQAINQMGKRMRVAAKAPDGVIEAIESTDPNWFCVGVQWHPEADTASALDVQIFDCFVQAAVRNSDGVLAAA</sequence>
<reference evidence="1 2" key="1">
    <citation type="submission" date="2018-01" db="EMBL/GenBank/DDBJ databases">
        <title>G. obscuriglobus.</title>
        <authorList>
            <person name="Franke J."/>
            <person name="Blomberg W."/>
            <person name="Selmecki A."/>
        </authorList>
    </citation>
    <scope>NUCLEOTIDE SEQUENCE [LARGE SCALE GENOMIC DNA]</scope>
    <source>
        <strain evidence="1 2">DSM 5831</strain>
    </source>
</reference>
<evidence type="ECO:0000313" key="1">
    <source>
        <dbReference type="EMBL" id="AWM40632.1"/>
    </source>
</evidence>
<dbReference type="InterPro" id="IPR011697">
    <property type="entry name" value="Peptidase_C26"/>
</dbReference>